<accession>A0A0D6EFR3</accession>
<evidence type="ECO:0000259" key="5">
    <source>
        <dbReference type="Pfam" id="PF12246"/>
    </source>
</evidence>
<dbReference type="InterPro" id="IPR037314">
    <property type="entry name" value="MKT1_H3TH"/>
</dbReference>
<protein>
    <submittedName>
        <fullName evidence="7">SPOSA6832_00165-mRNA-1:cds</fullName>
    </submittedName>
</protein>
<comment type="similarity">
    <text evidence="2">Belongs to the XPG/RAD2 endonuclease family.</text>
</comment>
<feature type="compositionally biased region" description="Polar residues" evidence="3">
    <location>
        <begin position="493"/>
        <end position="507"/>
    </location>
</feature>
<dbReference type="PANTHER" id="PTHR11081:SF32">
    <property type="entry name" value="POST-TRANSCRIPTIONAL REGULATOR MKT1"/>
    <property type="match status" value="1"/>
</dbReference>
<evidence type="ECO:0000256" key="3">
    <source>
        <dbReference type="SAM" id="MobiDB-lite"/>
    </source>
</evidence>
<dbReference type="InterPro" id="IPR022039">
    <property type="entry name" value="MKT1_C"/>
</dbReference>
<dbReference type="CDD" id="cd09902">
    <property type="entry name" value="H3TH_MKT1"/>
    <property type="match status" value="1"/>
</dbReference>
<gene>
    <name evidence="7" type="primary">SPOSA6832_00165</name>
</gene>
<dbReference type="InterPro" id="IPR022040">
    <property type="entry name" value="MKT1_N"/>
</dbReference>
<dbReference type="InterPro" id="IPR006085">
    <property type="entry name" value="XPG_DNA_repair_N"/>
</dbReference>
<feature type="domain" description="Post-transcriptional regulator MKT1 N-terminal" evidence="6">
    <location>
        <begin position="341"/>
        <end position="423"/>
    </location>
</feature>
<dbReference type="GO" id="GO:0004518">
    <property type="term" value="F:nuclease activity"/>
    <property type="evidence" value="ECO:0007669"/>
    <property type="project" value="InterPro"/>
</dbReference>
<keyword evidence="1" id="KW-0810">Translation regulation</keyword>
<evidence type="ECO:0000313" key="8">
    <source>
        <dbReference type="Proteomes" id="UP000243876"/>
    </source>
</evidence>
<dbReference type="SUPFAM" id="SSF88723">
    <property type="entry name" value="PIN domain-like"/>
    <property type="match status" value="1"/>
</dbReference>
<dbReference type="Pfam" id="PF00752">
    <property type="entry name" value="XPG_N"/>
    <property type="match status" value="1"/>
</dbReference>
<feature type="non-terminal residue" evidence="7">
    <location>
        <position position="1"/>
    </location>
</feature>
<organism evidence="7 8">
    <name type="scientific">Sporidiobolus salmonicolor</name>
    <name type="common">Yeast-like fungus</name>
    <name type="synonym">Sporobolomyces salmonicolor</name>
    <dbReference type="NCBI Taxonomy" id="5005"/>
    <lineage>
        <taxon>Eukaryota</taxon>
        <taxon>Fungi</taxon>
        <taxon>Dikarya</taxon>
        <taxon>Basidiomycota</taxon>
        <taxon>Pucciniomycotina</taxon>
        <taxon>Microbotryomycetes</taxon>
        <taxon>Sporidiobolales</taxon>
        <taxon>Sporidiobolaceae</taxon>
        <taxon>Sporobolomyces</taxon>
    </lineage>
</organism>
<feature type="region of interest" description="Disordered" evidence="3">
    <location>
        <begin position="491"/>
        <end position="515"/>
    </location>
</feature>
<evidence type="ECO:0000259" key="4">
    <source>
        <dbReference type="Pfam" id="PF00752"/>
    </source>
</evidence>
<dbReference type="PANTHER" id="PTHR11081">
    <property type="entry name" value="FLAP ENDONUCLEASE FAMILY MEMBER"/>
    <property type="match status" value="1"/>
</dbReference>
<dbReference type="PRINTS" id="PR00853">
    <property type="entry name" value="XPGRADSUPER"/>
</dbReference>
<dbReference type="InterPro" id="IPR029060">
    <property type="entry name" value="PIN-like_dom_sf"/>
</dbReference>
<dbReference type="AlphaFoldDB" id="A0A0D6EFR3"/>
<dbReference type="Proteomes" id="UP000243876">
    <property type="component" value="Unassembled WGS sequence"/>
</dbReference>
<dbReference type="CDD" id="cd09858">
    <property type="entry name" value="PIN_MKT1"/>
    <property type="match status" value="1"/>
</dbReference>
<dbReference type="InterPro" id="IPR006084">
    <property type="entry name" value="XPG/Rad2"/>
</dbReference>
<dbReference type="OrthoDB" id="17262at2759"/>
<name>A0A0D6EFR3_SPOSA</name>
<evidence type="ECO:0000256" key="2">
    <source>
        <dbReference type="ARBA" id="ARBA00024023"/>
    </source>
</evidence>
<dbReference type="Pfam" id="PF12247">
    <property type="entry name" value="MKT1_N"/>
    <property type="match status" value="1"/>
</dbReference>
<feature type="domain" description="Post-transcriptional regulator MKT1 C-terminal" evidence="5">
    <location>
        <begin position="531"/>
        <end position="793"/>
    </location>
</feature>
<dbReference type="GO" id="GO:0003730">
    <property type="term" value="F:mRNA 3'-UTR binding"/>
    <property type="evidence" value="ECO:0007669"/>
    <property type="project" value="TreeGrafter"/>
</dbReference>
<feature type="domain" description="XPG N-terminal" evidence="4">
    <location>
        <begin position="23"/>
        <end position="101"/>
    </location>
</feature>
<evidence type="ECO:0000256" key="1">
    <source>
        <dbReference type="ARBA" id="ARBA00022845"/>
    </source>
</evidence>
<dbReference type="Pfam" id="PF12246">
    <property type="entry name" value="MKT1_C"/>
    <property type="match status" value="1"/>
</dbReference>
<proteinExistence type="inferred from homology"/>
<dbReference type="Gene3D" id="3.40.50.1010">
    <property type="entry name" value="5'-nuclease"/>
    <property type="match status" value="1"/>
</dbReference>
<reference evidence="8" key="1">
    <citation type="submission" date="2015-02" db="EMBL/GenBank/DDBJ databases">
        <authorList>
            <person name="Gon?alves P."/>
        </authorList>
    </citation>
    <scope>NUCLEOTIDE SEQUENCE [LARGE SCALE GENOMIC DNA]</scope>
</reference>
<dbReference type="EMBL" id="CENE01000001">
    <property type="protein sequence ID" value="CEQ38726.1"/>
    <property type="molecule type" value="Genomic_DNA"/>
</dbReference>
<sequence length="798" mass="88843">LLLRFIRLHSDSEKPWESEHSTRGLVKECPLSALSGMRLGIDANHYLRKLLTARDPSTSDTFTPAVGGAPLTLTAEIEKNMQTLEKHGIKPVFTFDGINPLDRQRPSPQEDQSSWRRGQAWEHYELGRVPLSQAEFGASNSILPKDVLRLVHRQFKQRHTEFIVAPYLAWAQLAYLERHERAYVHAIYGANELFMFDGLDRVILDIDFNRSTIAFASKAAILADMGLTSDQFLDLAILAGFDNSPTFPAIDPRDFHLRSVVDVLKTRGTGVNAVLAFKDFGPVYQSNYVDTFARARCMIKFSLVLVAHEGRVLPLPLVTSPPPPSSFNPQPNPIITSADVPMDLGEIFSAHFPDEVYYQLFRGLMSPQVIAPLALGLVVESTPLCGGTPEYERYLKSLTEFNQSPRVLHPVWSKKPVSAVYYFQPNVEHPIAHAAPHTQAFIESVSKWNVGARHIEDELRRQASSTIDLCLCLGGTSTTSLAQRTIVPKNSDRVSPSLPSLSGNSQAKTDHCPSLQPLDKKDEIVANTLWRFLELRAFLTSAHQHTPHAAALHLAMKNSKVNDKFQEPLFLAMELLRANVLHNGRIGTRAYSGGPNFQGGTEGDKRSMLLVMRVMSIVPLVFTPGAWNGPLSRELLVFNSFLRATSRSMRILLEAVAVNFLLRADAKRSYEDYLGVAFSLPFQTDTNTGMGILFKAYGDAVCHMAGGIDVIARAGTKEGSPAEKQTVKEAKEQVMDVLDDAFPNVKNVCAELERGFRFWALMMLAVRSLRQSPSPAIAPELAEQFEQADEWLKPFLMQ</sequence>
<evidence type="ECO:0000259" key="6">
    <source>
        <dbReference type="Pfam" id="PF12247"/>
    </source>
</evidence>
<keyword evidence="8" id="KW-1185">Reference proteome</keyword>
<dbReference type="GO" id="GO:0006417">
    <property type="term" value="P:regulation of translation"/>
    <property type="evidence" value="ECO:0007669"/>
    <property type="project" value="UniProtKB-KW"/>
</dbReference>
<evidence type="ECO:0000313" key="7">
    <source>
        <dbReference type="EMBL" id="CEQ38726.1"/>
    </source>
</evidence>